<feature type="domain" description="HTH LytTR-type" evidence="2">
    <location>
        <begin position="161"/>
        <end position="260"/>
    </location>
</feature>
<evidence type="ECO:0000259" key="2">
    <source>
        <dbReference type="PROSITE" id="PS50930"/>
    </source>
</evidence>
<comment type="caution">
    <text evidence="3">The sequence shown here is derived from an EMBL/GenBank/DDBJ whole genome shotgun (WGS) entry which is preliminary data.</text>
</comment>
<dbReference type="GO" id="GO:0003677">
    <property type="term" value="F:DNA binding"/>
    <property type="evidence" value="ECO:0007669"/>
    <property type="project" value="UniProtKB-KW"/>
</dbReference>
<evidence type="ECO:0000313" key="3">
    <source>
        <dbReference type="EMBL" id="MEE2526921.1"/>
    </source>
</evidence>
<feature type="transmembrane region" description="Helical" evidence="1">
    <location>
        <begin position="58"/>
        <end position="80"/>
    </location>
</feature>
<keyword evidence="3" id="KW-0238">DNA-binding</keyword>
<protein>
    <submittedName>
        <fullName evidence="3">LytTR family DNA-binding domain-containing protein</fullName>
    </submittedName>
</protein>
<evidence type="ECO:0000256" key="1">
    <source>
        <dbReference type="SAM" id="Phobius"/>
    </source>
</evidence>
<dbReference type="PROSITE" id="PS50930">
    <property type="entry name" value="HTH_LYTTR"/>
    <property type="match status" value="1"/>
</dbReference>
<proteinExistence type="predicted"/>
<dbReference type="EMBL" id="JAZDRP010000007">
    <property type="protein sequence ID" value="MEE2526921.1"/>
    <property type="molecule type" value="Genomic_DNA"/>
</dbReference>
<dbReference type="RefSeq" id="WP_330199585.1">
    <property type="nucleotide sequence ID" value="NZ_JAZDRP010000007.1"/>
</dbReference>
<feature type="transmembrane region" description="Helical" evidence="1">
    <location>
        <begin position="92"/>
        <end position="113"/>
    </location>
</feature>
<feature type="transmembrane region" description="Helical" evidence="1">
    <location>
        <begin position="28"/>
        <end position="46"/>
    </location>
</feature>
<keyword evidence="1" id="KW-0812">Transmembrane</keyword>
<dbReference type="Proteomes" id="UP001354971">
    <property type="component" value="Unassembled WGS sequence"/>
</dbReference>
<organism evidence="3 4">
    <name type="scientific">Hyphobacterium lacteum</name>
    <dbReference type="NCBI Taxonomy" id="3116575"/>
    <lineage>
        <taxon>Bacteria</taxon>
        <taxon>Pseudomonadati</taxon>
        <taxon>Pseudomonadota</taxon>
        <taxon>Alphaproteobacteria</taxon>
        <taxon>Maricaulales</taxon>
        <taxon>Maricaulaceae</taxon>
        <taxon>Hyphobacterium</taxon>
    </lineage>
</organism>
<sequence>MTLGFQSRYVNGAAGTVDRVNEFLKTHGGRLVFLGGTGTFLTLISPLDTDALPFLWRWTYWVGLLFLGGGAGELSERLLTRLAPGLSTFPRYALITAMVSVPVTLAVIAIQAAVGPMPSLLQIPIYYFFVFVISAGVSTLTWMLERPDQTTNGTGPGRALTDKLPVRLRTADLLALESEDHYLRVHTSRGDALILMRLSDAMAAAESLEGAQTHRSWWVARAAIDHAEKAGGRAELTLTNGLKAPVSRSFYADLRDKGWI</sequence>
<dbReference type="SMART" id="SM00850">
    <property type="entry name" value="LytTR"/>
    <property type="match status" value="1"/>
</dbReference>
<keyword evidence="1" id="KW-0472">Membrane</keyword>
<gene>
    <name evidence="3" type="ORF">V0U79_11110</name>
</gene>
<keyword evidence="4" id="KW-1185">Reference proteome</keyword>
<name>A0ABU7LTE7_9PROT</name>
<keyword evidence="1" id="KW-1133">Transmembrane helix</keyword>
<accession>A0ABU7LTE7</accession>
<evidence type="ECO:0000313" key="4">
    <source>
        <dbReference type="Proteomes" id="UP001354971"/>
    </source>
</evidence>
<dbReference type="Gene3D" id="2.40.50.1020">
    <property type="entry name" value="LytTr DNA-binding domain"/>
    <property type="match status" value="1"/>
</dbReference>
<reference evidence="3 4" key="1">
    <citation type="submission" date="2024-01" db="EMBL/GenBank/DDBJ databases">
        <title>Hyphobacterium bacterium isolated from marine sediment.</title>
        <authorList>
            <person name="Zhao S."/>
        </authorList>
    </citation>
    <scope>NUCLEOTIDE SEQUENCE [LARGE SCALE GENOMIC DNA]</scope>
    <source>
        <strain evidence="4">HN65</strain>
    </source>
</reference>
<feature type="transmembrane region" description="Helical" evidence="1">
    <location>
        <begin position="125"/>
        <end position="144"/>
    </location>
</feature>
<dbReference type="Pfam" id="PF04397">
    <property type="entry name" value="LytTR"/>
    <property type="match status" value="1"/>
</dbReference>
<dbReference type="InterPro" id="IPR007492">
    <property type="entry name" value="LytTR_DNA-bd_dom"/>
</dbReference>